<evidence type="ECO:0000256" key="1">
    <source>
        <dbReference type="ARBA" id="ARBA00009437"/>
    </source>
</evidence>
<sequence>MISMQTMEKPDYLGIDGRQLHLLLTIQQAGSLSGAAKMLDMNQSTVSYWLDVLRKRIGDPLFVRQGNGVVPTERAQQLFPAAQAALDHLETMFQPQHYDPKQDSGVLRISTTAVERTLIVKPLIKHAQRLAPNLRIELHSAGSPQQITERLMTGALDAAIMPPNAATSEGLMQRKLFSTSDLVFFDPDFPLRADDWDAFCARPQVRVGFGPDAGFEIDRRLAKLGRKRHVAVQVADFDSALAAVRGTALIATLPAPIAPDDLGNVAPPWQQDGLVLALIWHVRNQTSERHRFWRDFLGSKPQEF</sequence>
<dbReference type="GO" id="GO:0003700">
    <property type="term" value="F:DNA-binding transcription factor activity"/>
    <property type="evidence" value="ECO:0007669"/>
    <property type="project" value="InterPro"/>
</dbReference>
<evidence type="ECO:0000313" key="7">
    <source>
        <dbReference type="Proteomes" id="UP000217545"/>
    </source>
</evidence>
<comment type="similarity">
    <text evidence="1">Belongs to the LysR transcriptional regulatory family.</text>
</comment>
<dbReference type="InterPro" id="IPR037402">
    <property type="entry name" value="YidZ_PBP2"/>
</dbReference>
<feature type="domain" description="HTH lysR-type" evidence="5">
    <location>
        <begin position="15"/>
        <end position="72"/>
    </location>
</feature>
<dbReference type="InterPro" id="IPR036388">
    <property type="entry name" value="WH-like_DNA-bd_sf"/>
</dbReference>
<dbReference type="InterPro" id="IPR005119">
    <property type="entry name" value="LysR_subst-bd"/>
</dbReference>
<dbReference type="Gene3D" id="3.40.190.10">
    <property type="entry name" value="Periplasmic binding protein-like II"/>
    <property type="match status" value="2"/>
</dbReference>
<dbReference type="Pfam" id="PF03466">
    <property type="entry name" value="LysR_substrate"/>
    <property type="match status" value="1"/>
</dbReference>
<dbReference type="PANTHER" id="PTHR30118">
    <property type="entry name" value="HTH-TYPE TRANSCRIPTIONAL REGULATOR LEUO-RELATED"/>
    <property type="match status" value="1"/>
</dbReference>
<dbReference type="SUPFAM" id="SSF46785">
    <property type="entry name" value="Winged helix' DNA-binding domain"/>
    <property type="match status" value="1"/>
</dbReference>
<dbReference type="Gene3D" id="1.10.10.10">
    <property type="entry name" value="Winged helix-like DNA-binding domain superfamily/Winged helix DNA-binding domain"/>
    <property type="match status" value="1"/>
</dbReference>
<organism evidence="6 7">
    <name type="scientific">Phaeobacter gallaeciensis</name>
    <dbReference type="NCBI Taxonomy" id="60890"/>
    <lineage>
        <taxon>Bacteria</taxon>
        <taxon>Pseudomonadati</taxon>
        <taxon>Pseudomonadota</taxon>
        <taxon>Alphaproteobacteria</taxon>
        <taxon>Rhodobacterales</taxon>
        <taxon>Roseobacteraceae</taxon>
        <taxon>Phaeobacter</taxon>
    </lineage>
</organism>
<evidence type="ECO:0000256" key="4">
    <source>
        <dbReference type="ARBA" id="ARBA00023163"/>
    </source>
</evidence>
<dbReference type="CDD" id="cd08417">
    <property type="entry name" value="PBP2_Nitroaromatics_like"/>
    <property type="match status" value="1"/>
</dbReference>
<name>A0AAD0EC49_9RHOB</name>
<evidence type="ECO:0000313" key="6">
    <source>
        <dbReference type="EMBL" id="ATF05164.1"/>
    </source>
</evidence>
<proteinExistence type="inferred from homology"/>
<protein>
    <submittedName>
        <fullName evidence="6">Transcriptional regulator</fullName>
    </submittedName>
</protein>
<dbReference type="PANTHER" id="PTHR30118:SF6">
    <property type="entry name" value="HTH-TYPE TRANSCRIPTIONAL REGULATOR LEUO"/>
    <property type="match status" value="1"/>
</dbReference>
<dbReference type="EMBL" id="CP010784">
    <property type="protein sequence ID" value="ATF05164.1"/>
    <property type="molecule type" value="Genomic_DNA"/>
</dbReference>
<dbReference type="Proteomes" id="UP000217545">
    <property type="component" value="Chromosome"/>
</dbReference>
<dbReference type="InterPro" id="IPR036390">
    <property type="entry name" value="WH_DNA-bd_sf"/>
</dbReference>
<dbReference type="AlphaFoldDB" id="A0AAD0EC49"/>
<dbReference type="InterPro" id="IPR000847">
    <property type="entry name" value="LysR_HTH_N"/>
</dbReference>
<accession>A0AAD0EC49</accession>
<dbReference type="SUPFAM" id="SSF53850">
    <property type="entry name" value="Periplasmic binding protein-like II"/>
    <property type="match status" value="1"/>
</dbReference>
<evidence type="ECO:0000256" key="2">
    <source>
        <dbReference type="ARBA" id="ARBA00023015"/>
    </source>
</evidence>
<dbReference type="GO" id="GO:0003677">
    <property type="term" value="F:DNA binding"/>
    <property type="evidence" value="ECO:0007669"/>
    <property type="project" value="UniProtKB-KW"/>
</dbReference>
<dbReference type="InterPro" id="IPR050389">
    <property type="entry name" value="LysR-type_TF"/>
</dbReference>
<evidence type="ECO:0000256" key="3">
    <source>
        <dbReference type="ARBA" id="ARBA00023125"/>
    </source>
</evidence>
<keyword evidence="4" id="KW-0804">Transcription</keyword>
<reference evidence="6 7" key="1">
    <citation type="journal article" date="2017" name="Front. Microbiol.">
        <title>Phaeobacter piscinae sp. nov., a species of the Roseobacter group and potential aquaculture probiont.</title>
        <authorList>
            <person name="Sonnenschein E.C."/>
            <person name="Phippen C.B.W."/>
            <person name="Nielsen K.F."/>
            <person name="Mateiu R.V."/>
            <person name="Melchiorsen J."/>
            <person name="Gram L."/>
            <person name="Overmann J."/>
            <person name="Freese H.M."/>
        </authorList>
    </citation>
    <scope>NUCLEOTIDE SEQUENCE [LARGE SCALE GENOMIC DNA]</scope>
    <source>
        <strain evidence="6 7">P63</strain>
    </source>
</reference>
<evidence type="ECO:0000259" key="5">
    <source>
        <dbReference type="PROSITE" id="PS50931"/>
    </source>
</evidence>
<dbReference type="Pfam" id="PF00126">
    <property type="entry name" value="HTH_1"/>
    <property type="match status" value="1"/>
</dbReference>
<keyword evidence="2" id="KW-0805">Transcription regulation</keyword>
<gene>
    <name evidence="6" type="ORF">PhaeoP63_01073</name>
</gene>
<keyword evidence="3" id="KW-0238">DNA-binding</keyword>
<dbReference type="PROSITE" id="PS50931">
    <property type="entry name" value="HTH_LYSR"/>
    <property type="match status" value="1"/>
</dbReference>